<dbReference type="NCBIfam" id="TIGR00254">
    <property type="entry name" value="GGDEF"/>
    <property type="match status" value="1"/>
</dbReference>
<evidence type="ECO:0000256" key="2">
    <source>
        <dbReference type="SAM" id="Coils"/>
    </source>
</evidence>
<keyword evidence="2" id="KW-0175">Coiled coil</keyword>
<dbReference type="Gene3D" id="3.40.50.2300">
    <property type="match status" value="1"/>
</dbReference>
<feature type="modified residue" description="4-aspartylphosphate" evidence="1">
    <location>
        <position position="97"/>
    </location>
</feature>
<gene>
    <name evidence="8" type="ORF">CSA56_03960</name>
</gene>
<dbReference type="InterPro" id="IPR043128">
    <property type="entry name" value="Rev_trsase/Diguanyl_cyclase"/>
</dbReference>
<dbReference type="SMART" id="SM00086">
    <property type="entry name" value="PAC"/>
    <property type="match status" value="3"/>
</dbReference>
<sequence>MKGRHRTPTEGGRMVNVDSCRYLRILVVDDDELTLAMFQTVLSFKNTDIISGLTVSDPKNEKFESLELMVCRQGDEAVEIVKHSLDIGQPFAVVFLDIQMPPGPDGIWTGERIRELDPQIEIIIVTGESDVNLQNIARRIPPVHKLLYLQKPFHPQEIAQFTSALGMKWRAEYELRAIHHQLETLVEERTHELRVVNEQLKQDIAQREKAEDALKESETRYSELFRNAHDMIQSVAPDGRFLFANPAWFDKFGYTEADLPDLNFFQLIHPDSLEHCQESFSKVMQGEAIQNVEAIFQLRTGRHITVEGNAVPRYLDGEVVAMHGFFRDITTRKKAEERLHQLQEAIETMQIGVIITDLEGTITYTNIAEAEMHGYEPEELLGQNMNILQPSRLRKPLGLSEIAGWMGLVRESTHVRKDGTTFPVWLMSEIVIDHQGEPWALVTSCEDITERKQAEEALRKSEERNRIILESAPDPIAVYDMKGRIMYVNPAFSRVFGWELEESIGTRLDFVPIENRRDTKLLFEKIRQGQTVSGFETLRIAKNGKAIDVSISGTGFFDRDGKLQGSVITLQDITRRKQQERDIKFLAYHDALTGLLNRKSFYSRLEDELVRSFRPTAEERRLRGEKWALLFLDLDNFKNVNDSLGHEVGDQLLKSVAFRIRESVRKCDYIFRLGGDEFTIILHHLATDTDVAKVAQKIRKDVAKPYSIQNHTLYATASVGIGFYPQDGDNVETLVKNAETAMYVAKNEGEGYRFFSEDMNKKALERMTLENHLRIALQQDQFLVYYQPLVDQHSQLVGMEALVRWNHPEWGLVNPGRFIPIAEETGLIVPLGDWVLQTACEQIVEWREMGYNGLTVAVNLSTRQFREPDLIETIERVLEATGLPSHHLKVEVTESGIMDNPEQAIERMQILRKRGIRFSIDDFGTGYSSLSYLKRFPIDTLKIDRSFVIDCPTDKDDQEIIKTIIAMARNLNMNTVAEGIETEEQRDFLIEQGCQFMQGYYYGKPMPPEQFLADLLHKPGTQSRK</sequence>
<evidence type="ECO:0000313" key="9">
    <source>
        <dbReference type="Proteomes" id="UP000230821"/>
    </source>
</evidence>
<organism evidence="8 9">
    <name type="scientific">candidate division KSB3 bacterium</name>
    <dbReference type="NCBI Taxonomy" id="2044937"/>
    <lineage>
        <taxon>Bacteria</taxon>
        <taxon>candidate division KSB3</taxon>
    </lineage>
</organism>
<dbReference type="Proteomes" id="UP000230821">
    <property type="component" value="Unassembled WGS sequence"/>
</dbReference>
<dbReference type="Pfam" id="PF13426">
    <property type="entry name" value="PAS_9"/>
    <property type="match status" value="1"/>
</dbReference>
<feature type="coiled-coil region" evidence="2">
    <location>
        <begin position="193"/>
        <end position="227"/>
    </location>
</feature>
<dbReference type="PROSITE" id="PS50113">
    <property type="entry name" value="PAC"/>
    <property type="match status" value="3"/>
</dbReference>
<dbReference type="SUPFAM" id="SSF55073">
    <property type="entry name" value="Nucleotide cyclase"/>
    <property type="match status" value="1"/>
</dbReference>
<feature type="domain" description="PAC" evidence="5">
    <location>
        <begin position="533"/>
        <end position="585"/>
    </location>
</feature>
<dbReference type="Pfam" id="PF00072">
    <property type="entry name" value="Response_reg"/>
    <property type="match status" value="1"/>
</dbReference>
<dbReference type="PROSITE" id="PS50887">
    <property type="entry name" value="GGDEF"/>
    <property type="match status" value="1"/>
</dbReference>
<dbReference type="EMBL" id="PDSK01000041">
    <property type="protein sequence ID" value="PIE35509.1"/>
    <property type="molecule type" value="Genomic_DNA"/>
</dbReference>
<dbReference type="AlphaFoldDB" id="A0A2G6KL12"/>
<dbReference type="Pfam" id="PF00563">
    <property type="entry name" value="EAL"/>
    <property type="match status" value="1"/>
</dbReference>
<feature type="domain" description="PAS" evidence="4">
    <location>
        <begin position="338"/>
        <end position="391"/>
    </location>
</feature>
<dbReference type="InterPro" id="IPR001610">
    <property type="entry name" value="PAC"/>
</dbReference>
<dbReference type="InterPro" id="IPR000160">
    <property type="entry name" value="GGDEF_dom"/>
</dbReference>
<dbReference type="SMART" id="SM00448">
    <property type="entry name" value="REC"/>
    <property type="match status" value="1"/>
</dbReference>
<dbReference type="PANTHER" id="PTHR44757:SF2">
    <property type="entry name" value="BIOFILM ARCHITECTURE MAINTENANCE PROTEIN MBAA"/>
    <property type="match status" value="1"/>
</dbReference>
<feature type="domain" description="PAC" evidence="5">
    <location>
        <begin position="290"/>
        <end position="341"/>
    </location>
</feature>
<feature type="domain" description="GGDEF" evidence="7">
    <location>
        <begin position="625"/>
        <end position="758"/>
    </location>
</feature>
<dbReference type="InterPro" id="IPR001789">
    <property type="entry name" value="Sig_transdc_resp-reg_receiver"/>
</dbReference>
<dbReference type="InterPro" id="IPR035919">
    <property type="entry name" value="EAL_sf"/>
</dbReference>
<dbReference type="Gene3D" id="3.30.450.20">
    <property type="entry name" value="PAS domain"/>
    <property type="match status" value="3"/>
</dbReference>
<evidence type="ECO:0000259" key="6">
    <source>
        <dbReference type="PROSITE" id="PS50883"/>
    </source>
</evidence>
<name>A0A2G6KL12_9BACT</name>
<dbReference type="GO" id="GO:0000160">
    <property type="term" value="P:phosphorelay signal transduction system"/>
    <property type="evidence" value="ECO:0007669"/>
    <property type="project" value="InterPro"/>
</dbReference>
<evidence type="ECO:0000256" key="1">
    <source>
        <dbReference type="PROSITE-ProRule" id="PRU00169"/>
    </source>
</evidence>
<dbReference type="PROSITE" id="PS50883">
    <property type="entry name" value="EAL"/>
    <property type="match status" value="1"/>
</dbReference>
<feature type="domain" description="Response regulatory" evidence="3">
    <location>
        <begin position="24"/>
        <end position="166"/>
    </location>
</feature>
<evidence type="ECO:0000313" key="8">
    <source>
        <dbReference type="EMBL" id="PIE35509.1"/>
    </source>
</evidence>
<reference evidence="8 9" key="1">
    <citation type="submission" date="2017-10" db="EMBL/GenBank/DDBJ databases">
        <title>Novel microbial diversity and functional potential in the marine mammal oral microbiome.</title>
        <authorList>
            <person name="Dudek N.K."/>
            <person name="Sun C.L."/>
            <person name="Burstein D."/>
            <person name="Kantor R.S."/>
            <person name="Aliaga Goltsman D.S."/>
            <person name="Bik E.M."/>
            <person name="Thomas B.C."/>
            <person name="Banfield J.F."/>
            <person name="Relman D.A."/>
        </authorList>
    </citation>
    <scope>NUCLEOTIDE SEQUENCE [LARGE SCALE GENOMIC DNA]</scope>
    <source>
        <strain evidence="8">DOLJORAL78_47_16</strain>
    </source>
</reference>
<dbReference type="SMART" id="SM00091">
    <property type="entry name" value="PAS"/>
    <property type="match status" value="3"/>
</dbReference>
<evidence type="ECO:0000259" key="4">
    <source>
        <dbReference type="PROSITE" id="PS50112"/>
    </source>
</evidence>
<evidence type="ECO:0008006" key="10">
    <source>
        <dbReference type="Google" id="ProtNLM"/>
    </source>
</evidence>
<evidence type="ECO:0000259" key="7">
    <source>
        <dbReference type="PROSITE" id="PS50887"/>
    </source>
</evidence>
<protein>
    <recommendedName>
        <fullName evidence="10">Diguanylate cyclase</fullName>
    </recommendedName>
</protein>
<evidence type="ECO:0000259" key="3">
    <source>
        <dbReference type="PROSITE" id="PS50110"/>
    </source>
</evidence>
<dbReference type="SMART" id="SM00052">
    <property type="entry name" value="EAL"/>
    <property type="match status" value="1"/>
</dbReference>
<dbReference type="PANTHER" id="PTHR44757">
    <property type="entry name" value="DIGUANYLATE CYCLASE DGCP"/>
    <property type="match status" value="1"/>
</dbReference>
<feature type="domain" description="EAL" evidence="6">
    <location>
        <begin position="766"/>
        <end position="1019"/>
    </location>
</feature>
<dbReference type="PROSITE" id="PS50112">
    <property type="entry name" value="PAS"/>
    <property type="match status" value="3"/>
</dbReference>
<dbReference type="SUPFAM" id="SSF141868">
    <property type="entry name" value="EAL domain-like"/>
    <property type="match status" value="1"/>
</dbReference>
<dbReference type="CDD" id="cd00130">
    <property type="entry name" value="PAS"/>
    <property type="match status" value="3"/>
</dbReference>
<evidence type="ECO:0000259" key="5">
    <source>
        <dbReference type="PROSITE" id="PS50113"/>
    </source>
</evidence>
<dbReference type="InterPro" id="IPR000700">
    <property type="entry name" value="PAS-assoc_C"/>
</dbReference>
<dbReference type="NCBIfam" id="TIGR00229">
    <property type="entry name" value="sensory_box"/>
    <property type="match status" value="3"/>
</dbReference>
<dbReference type="InterPro" id="IPR013767">
    <property type="entry name" value="PAS_fold"/>
</dbReference>
<dbReference type="SMART" id="SM00267">
    <property type="entry name" value="GGDEF"/>
    <property type="match status" value="1"/>
</dbReference>
<dbReference type="InterPro" id="IPR011006">
    <property type="entry name" value="CheY-like_superfamily"/>
</dbReference>
<dbReference type="SUPFAM" id="SSF52172">
    <property type="entry name" value="CheY-like"/>
    <property type="match status" value="1"/>
</dbReference>
<dbReference type="GO" id="GO:0006355">
    <property type="term" value="P:regulation of DNA-templated transcription"/>
    <property type="evidence" value="ECO:0007669"/>
    <property type="project" value="InterPro"/>
</dbReference>
<feature type="domain" description="PAS" evidence="4">
    <location>
        <begin position="461"/>
        <end position="530"/>
    </location>
</feature>
<dbReference type="CDD" id="cd01948">
    <property type="entry name" value="EAL"/>
    <property type="match status" value="1"/>
</dbReference>
<dbReference type="SUPFAM" id="SSF55785">
    <property type="entry name" value="PYP-like sensor domain (PAS domain)"/>
    <property type="match status" value="3"/>
</dbReference>
<dbReference type="PROSITE" id="PS50110">
    <property type="entry name" value="RESPONSE_REGULATORY"/>
    <property type="match status" value="1"/>
</dbReference>
<accession>A0A2G6KL12</accession>
<dbReference type="InterPro" id="IPR000014">
    <property type="entry name" value="PAS"/>
</dbReference>
<dbReference type="InterPro" id="IPR052155">
    <property type="entry name" value="Biofilm_reg_signaling"/>
</dbReference>
<dbReference type="InterPro" id="IPR029787">
    <property type="entry name" value="Nucleotide_cyclase"/>
</dbReference>
<comment type="caution">
    <text evidence="8">The sequence shown here is derived from an EMBL/GenBank/DDBJ whole genome shotgun (WGS) entry which is preliminary data.</text>
</comment>
<dbReference type="Gene3D" id="3.20.20.450">
    <property type="entry name" value="EAL domain"/>
    <property type="match status" value="1"/>
</dbReference>
<dbReference type="Gene3D" id="3.30.70.270">
    <property type="match status" value="1"/>
</dbReference>
<dbReference type="Pfam" id="PF00990">
    <property type="entry name" value="GGDEF"/>
    <property type="match status" value="1"/>
</dbReference>
<dbReference type="Pfam" id="PF00989">
    <property type="entry name" value="PAS"/>
    <property type="match status" value="2"/>
</dbReference>
<dbReference type="InterPro" id="IPR001633">
    <property type="entry name" value="EAL_dom"/>
</dbReference>
<dbReference type="CDD" id="cd01949">
    <property type="entry name" value="GGDEF"/>
    <property type="match status" value="1"/>
</dbReference>
<proteinExistence type="predicted"/>
<feature type="domain" description="PAC" evidence="5">
    <location>
        <begin position="408"/>
        <end position="460"/>
    </location>
</feature>
<feature type="domain" description="PAS" evidence="4">
    <location>
        <begin position="217"/>
        <end position="287"/>
    </location>
</feature>
<dbReference type="CDD" id="cd00156">
    <property type="entry name" value="REC"/>
    <property type="match status" value="1"/>
</dbReference>
<dbReference type="InterPro" id="IPR035965">
    <property type="entry name" value="PAS-like_dom_sf"/>
</dbReference>
<keyword evidence="1" id="KW-0597">Phosphoprotein</keyword>
<dbReference type="FunFam" id="3.20.20.450:FF:000001">
    <property type="entry name" value="Cyclic di-GMP phosphodiesterase yahA"/>
    <property type="match status" value="1"/>
</dbReference>